<dbReference type="InterPro" id="IPR013651">
    <property type="entry name" value="ATP-grasp_RimK-type"/>
</dbReference>
<feature type="non-terminal residue" evidence="2">
    <location>
        <position position="257"/>
    </location>
</feature>
<dbReference type="EMBL" id="JAGSMN010000398">
    <property type="protein sequence ID" value="MBR7674870.1"/>
    <property type="molecule type" value="Genomic_DNA"/>
</dbReference>
<organism evidence="2 3">
    <name type="scientific">Streptomyces daliensis</name>
    <dbReference type="NCBI Taxonomy" id="299421"/>
    <lineage>
        <taxon>Bacteria</taxon>
        <taxon>Bacillati</taxon>
        <taxon>Actinomycetota</taxon>
        <taxon>Actinomycetes</taxon>
        <taxon>Kitasatosporales</taxon>
        <taxon>Streptomycetaceae</taxon>
        <taxon>Streptomyces</taxon>
    </lineage>
</organism>
<dbReference type="Proteomes" id="UP000675554">
    <property type="component" value="Unassembled WGS sequence"/>
</dbReference>
<name>A0A8T4ITU2_9ACTN</name>
<accession>A0A8T4ITU2</accession>
<dbReference type="Gene3D" id="3.30.470.20">
    <property type="entry name" value="ATP-grasp fold, B domain"/>
    <property type="match status" value="1"/>
</dbReference>
<dbReference type="AlphaFoldDB" id="A0A8T4ITU2"/>
<comment type="caution">
    <text evidence="2">The sequence shown here is derived from an EMBL/GenBank/DDBJ whole genome shotgun (WGS) entry which is preliminary data.</text>
</comment>
<gene>
    <name evidence="2" type="ORF">KDA82_17955</name>
</gene>
<evidence type="ECO:0000313" key="3">
    <source>
        <dbReference type="Proteomes" id="UP000675554"/>
    </source>
</evidence>
<sequence>MRKTITWIYQSGDYTASAAARFEKGLTEKYSAVAEPRGFDFRVIGAAELIPSCLGKPVLRHRGEDLLAQRQCFIVGDKSLDPQALAAMRAVYRTIEASDSVLLNRAISGPDYLERDKLSLLQHAAKLGVPTASTIAVPFGRYAHLVLDEVEREIGPGPYIVKPRELTMGIGVLRVDSTQQLVSALDIVAQSGLPYIIQPYLPHTADMRVYVADGEVVTSLSKRPQPGGYISNISLGGTAEATRSTGRWSATAVPPRL</sequence>
<dbReference type="PANTHER" id="PTHR21621">
    <property type="entry name" value="RIBOSOMAL PROTEIN S6 MODIFICATION PROTEIN"/>
    <property type="match status" value="1"/>
</dbReference>
<dbReference type="GO" id="GO:0005524">
    <property type="term" value="F:ATP binding"/>
    <property type="evidence" value="ECO:0007669"/>
    <property type="project" value="InterPro"/>
</dbReference>
<dbReference type="Gene3D" id="3.30.1490.20">
    <property type="entry name" value="ATP-grasp fold, A domain"/>
    <property type="match status" value="1"/>
</dbReference>
<reference evidence="2" key="1">
    <citation type="submission" date="2021-04" db="EMBL/GenBank/DDBJ databases">
        <title>Sequencing of actinobacteria type strains.</title>
        <authorList>
            <person name="Nguyen G.-S."/>
            <person name="Wentzel A."/>
        </authorList>
    </citation>
    <scope>NUCLEOTIDE SEQUENCE</scope>
    <source>
        <strain evidence="2">DSM 42095</strain>
    </source>
</reference>
<evidence type="ECO:0000259" key="1">
    <source>
        <dbReference type="Pfam" id="PF08443"/>
    </source>
</evidence>
<dbReference type="SUPFAM" id="SSF56059">
    <property type="entry name" value="Glutathione synthetase ATP-binding domain-like"/>
    <property type="match status" value="1"/>
</dbReference>
<dbReference type="GO" id="GO:0005737">
    <property type="term" value="C:cytoplasm"/>
    <property type="evidence" value="ECO:0007669"/>
    <property type="project" value="TreeGrafter"/>
</dbReference>
<dbReference type="PANTHER" id="PTHR21621:SF0">
    <property type="entry name" value="BETA-CITRYLGLUTAMATE SYNTHASE B-RELATED"/>
    <property type="match status" value="1"/>
</dbReference>
<keyword evidence="3" id="KW-1185">Reference proteome</keyword>
<protein>
    <recommendedName>
        <fullName evidence="1">ATP-grasp fold RimK-type domain-containing protein</fullName>
    </recommendedName>
</protein>
<dbReference type="InterPro" id="IPR013815">
    <property type="entry name" value="ATP_grasp_subdomain_1"/>
</dbReference>
<dbReference type="GO" id="GO:0018169">
    <property type="term" value="F:ribosomal S6-glutamic acid ligase activity"/>
    <property type="evidence" value="ECO:0007669"/>
    <property type="project" value="TreeGrafter"/>
</dbReference>
<dbReference type="GO" id="GO:0009432">
    <property type="term" value="P:SOS response"/>
    <property type="evidence" value="ECO:0007669"/>
    <property type="project" value="TreeGrafter"/>
</dbReference>
<dbReference type="Pfam" id="PF08443">
    <property type="entry name" value="RimK"/>
    <property type="match status" value="1"/>
</dbReference>
<feature type="domain" description="ATP-grasp fold RimK-type" evidence="1">
    <location>
        <begin position="116"/>
        <end position="242"/>
    </location>
</feature>
<proteinExistence type="predicted"/>
<evidence type="ECO:0000313" key="2">
    <source>
        <dbReference type="EMBL" id="MBR7674870.1"/>
    </source>
</evidence>